<dbReference type="PROSITE" id="PS51257">
    <property type="entry name" value="PROKAR_LIPOPROTEIN"/>
    <property type="match status" value="1"/>
</dbReference>
<protein>
    <submittedName>
        <fullName evidence="3">T9SS type A sorting domain-containing protein</fullName>
    </submittedName>
</protein>
<dbReference type="Pfam" id="PF13860">
    <property type="entry name" value="FlgD_ig"/>
    <property type="match status" value="1"/>
</dbReference>
<feature type="signal peptide" evidence="1">
    <location>
        <begin position="1"/>
        <end position="22"/>
    </location>
</feature>
<dbReference type="AlphaFoldDB" id="A0A523UXB2"/>
<name>A0A523UXB2_UNCT6</name>
<dbReference type="EMBL" id="SOJN01000030">
    <property type="protein sequence ID" value="TET47182.1"/>
    <property type="molecule type" value="Genomic_DNA"/>
</dbReference>
<feature type="chain" id="PRO_5022149973" evidence="1">
    <location>
        <begin position="23"/>
        <end position="666"/>
    </location>
</feature>
<evidence type="ECO:0000313" key="3">
    <source>
        <dbReference type="EMBL" id="TET47182.1"/>
    </source>
</evidence>
<reference evidence="3 4" key="1">
    <citation type="submission" date="2019-03" db="EMBL/GenBank/DDBJ databases">
        <title>Metabolic potential of uncultured bacteria and archaea associated with petroleum seepage in deep-sea sediments.</title>
        <authorList>
            <person name="Dong X."/>
            <person name="Hubert C."/>
        </authorList>
    </citation>
    <scope>NUCLEOTIDE SEQUENCE [LARGE SCALE GENOMIC DNA]</scope>
    <source>
        <strain evidence="3">E44_bin18</strain>
    </source>
</reference>
<dbReference type="Proteomes" id="UP000315525">
    <property type="component" value="Unassembled WGS sequence"/>
</dbReference>
<organism evidence="3 4">
    <name type="scientific">candidate division TA06 bacterium</name>
    <dbReference type="NCBI Taxonomy" id="2250710"/>
    <lineage>
        <taxon>Bacteria</taxon>
        <taxon>Bacteria division TA06</taxon>
    </lineage>
</organism>
<proteinExistence type="predicted"/>
<evidence type="ECO:0000313" key="4">
    <source>
        <dbReference type="Proteomes" id="UP000315525"/>
    </source>
</evidence>
<evidence type="ECO:0000259" key="2">
    <source>
        <dbReference type="Pfam" id="PF13860"/>
    </source>
</evidence>
<comment type="caution">
    <text evidence="3">The sequence shown here is derived from an EMBL/GenBank/DDBJ whole genome shotgun (WGS) entry which is preliminary data.</text>
</comment>
<evidence type="ECO:0000256" key="1">
    <source>
        <dbReference type="SAM" id="SignalP"/>
    </source>
</evidence>
<dbReference type="InterPro" id="IPR025965">
    <property type="entry name" value="FlgD/Vpr_Ig-like"/>
</dbReference>
<dbReference type="NCBIfam" id="TIGR04183">
    <property type="entry name" value="Por_Secre_tail"/>
    <property type="match status" value="1"/>
</dbReference>
<accession>A0A523UXB2</accession>
<dbReference type="Gene3D" id="2.60.40.4070">
    <property type="match status" value="1"/>
</dbReference>
<gene>
    <name evidence="3" type="ORF">E3J62_02255</name>
</gene>
<feature type="domain" description="FlgD/Vpr Ig-like" evidence="2">
    <location>
        <begin position="590"/>
        <end position="650"/>
    </location>
</feature>
<dbReference type="InterPro" id="IPR026444">
    <property type="entry name" value="Secre_tail"/>
</dbReference>
<keyword evidence="1" id="KW-0732">Signal</keyword>
<sequence length="666" mass="74122">MSYKRLFPFCLVILWAACCAGAVLYPVERVQGGPPAENFLFFPTPTPDTIYYDDGTGAAYYPQQHWDFAVRFTPVVGCTLKGASVANYQVSVDSCSLFVWADDGGEPGTLLHAPIPYLGLSFTFRQVDLDSALFIDTDFWIGYYAPGPPFCLMDAISSSPIRSFYRSLTNWYEINAGDLLVRALVDYGGVTIRDVGVRGVRTTGGFFMRNPASSTPWAVIENLGDSTEYNLPVECSIIDTSYTASVVYIDTQFVDEIAPGDLDTVYFQIWNPVADGEYIITTTTLLPGDMITDNDVAYLETQVCSPPRAALTYDDDDYDGSFTGVPNNAWATEYVPPWYPCLVESVKIYFGSSGDPVVMWVLDDDGPWHLPGTVWYAETTSVSSSGWHTFNTYLKAPVFDDGKFYIAYWYNTGAPSLAYDSDLPIANQTWRFQTAWVKDNSNDWMMRAYVSMVEKHDAAVTDILAPADTLLTDSTYDIGARLANFGNMTDTINAFCTIDGYADTLQFPDVTYGQTVDAWFAQWTVPHTDSFVQVDMTVFVTTYDDRNPENDTLKKTIVYGPPVGVAESELHRESPLPMLGQNNPNPFSNSTNIQVLLPEGALSSSFEIYDAAGRLIKQVDLTSTARTLSVIWDGKTDRGDYARSGVYFYKLRFGNSTLSRKMILIR</sequence>